<dbReference type="EMBL" id="DS113232">
    <property type="protein sequence ID" value="EAY17276.1"/>
    <property type="molecule type" value="Genomic_DNA"/>
</dbReference>
<keyword evidence="5 8" id="KW-1133">Transmembrane helix</keyword>
<proteinExistence type="predicted"/>
<dbReference type="GO" id="GO:0016020">
    <property type="term" value="C:membrane"/>
    <property type="evidence" value="ECO:0007669"/>
    <property type="project" value="UniProtKB-SubCell"/>
</dbReference>
<keyword evidence="6 8" id="KW-0472">Membrane</keyword>
<dbReference type="KEGG" id="tva:4775276"/>
<dbReference type="Pfam" id="PF04577">
    <property type="entry name" value="Glyco_transf_61"/>
    <property type="match status" value="1"/>
</dbReference>
<dbReference type="InParanoid" id="A2DQJ2"/>
<dbReference type="Proteomes" id="UP000001542">
    <property type="component" value="Unassembled WGS sequence"/>
</dbReference>
<evidence type="ECO:0000256" key="3">
    <source>
        <dbReference type="ARBA" id="ARBA00022679"/>
    </source>
</evidence>
<evidence type="ECO:0000259" key="9">
    <source>
        <dbReference type="Pfam" id="PF04577"/>
    </source>
</evidence>
<evidence type="ECO:0000313" key="11">
    <source>
        <dbReference type="Proteomes" id="UP000001542"/>
    </source>
</evidence>
<dbReference type="VEuPathDB" id="TrichDB:TVAGG3_0591140"/>
<feature type="transmembrane region" description="Helical" evidence="8">
    <location>
        <begin position="6"/>
        <end position="25"/>
    </location>
</feature>
<keyword evidence="4 8" id="KW-0812">Transmembrane</keyword>
<dbReference type="InterPro" id="IPR007657">
    <property type="entry name" value="Glycosyltransferase_61"/>
</dbReference>
<evidence type="ECO:0000256" key="8">
    <source>
        <dbReference type="SAM" id="Phobius"/>
    </source>
</evidence>
<dbReference type="PANTHER" id="PTHR20961:SF38">
    <property type="entry name" value="PROTEIN O-LINKED-MANNOSE BETA-1,4-N-ACETYLGLUCOSAMINYLTRANSFERASE 2"/>
    <property type="match status" value="1"/>
</dbReference>
<gene>
    <name evidence="10" type="ORF">TVAG_266390</name>
</gene>
<protein>
    <recommendedName>
        <fullName evidence="9">Glycosyltransferase 61 catalytic domain-containing protein</fullName>
    </recommendedName>
</protein>
<dbReference type="VEuPathDB" id="TrichDB:TVAG_266390"/>
<dbReference type="PANTHER" id="PTHR20961">
    <property type="entry name" value="GLYCOSYLTRANSFERASE"/>
    <property type="match status" value="1"/>
</dbReference>
<dbReference type="RefSeq" id="XP_001329499.1">
    <property type="nucleotide sequence ID" value="XM_001329464.1"/>
</dbReference>
<keyword evidence="3" id="KW-0808">Transferase</keyword>
<evidence type="ECO:0000256" key="4">
    <source>
        <dbReference type="ARBA" id="ARBA00022692"/>
    </source>
</evidence>
<keyword evidence="2" id="KW-0328">Glycosyltransferase</keyword>
<evidence type="ECO:0000256" key="5">
    <source>
        <dbReference type="ARBA" id="ARBA00022989"/>
    </source>
</evidence>
<evidence type="ECO:0000256" key="7">
    <source>
        <dbReference type="ARBA" id="ARBA00023180"/>
    </source>
</evidence>
<sequence length="431" mass="50340">MNRFPYIAIFVLFISSIGLVPRFQFKTYFYPFKTNINIVQIQKKETFGQVEIKGIKEGLCNEYIDQLLKFNLTYKKYRDKLLYGFWNNTEDFDYAKFFTRADLVPKFGKKEFIDKINRFEGKIAIYKNAYGTYSGEFAVDGYIIRPPFASGPAWIRVYTNGPVVYQCENACLFGHKALNNIGHFMNDYLQPLILLPKEFRENCVCIINSLSMLNGDELLRAINVSKYIYVKEGEWVFAKRLAVAVEGRPHYMHYGMSLQILVDKLREYYKLPEIEPTRYIIFNRANKTNRHILNIDDIIARMKTDIPVKFEYVPDWIGPYYEYAKFFSSVKCMFTAAGSNCHKTVFMKKGTVAAIVGSQMFDYGALSTLMSVGIRVAVAHHQFWHFYNKCVCDVDLAIKTIRVAVYYSVNNTWPEPIPNVTFVDYDRVRYK</sequence>
<keyword evidence="7" id="KW-0325">Glycoprotein</keyword>
<dbReference type="InterPro" id="IPR049625">
    <property type="entry name" value="Glyco_transf_61_cat"/>
</dbReference>
<evidence type="ECO:0000256" key="6">
    <source>
        <dbReference type="ARBA" id="ARBA00023136"/>
    </source>
</evidence>
<dbReference type="GO" id="GO:0016757">
    <property type="term" value="F:glycosyltransferase activity"/>
    <property type="evidence" value="ECO:0000318"/>
    <property type="project" value="GO_Central"/>
</dbReference>
<evidence type="ECO:0000256" key="2">
    <source>
        <dbReference type="ARBA" id="ARBA00022676"/>
    </source>
</evidence>
<name>A2DQJ2_TRIV3</name>
<organism evidence="10 11">
    <name type="scientific">Trichomonas vaginalis (strain ATCC PRA-98 / G3)</name>
    <dbReference type="NCBI Taxonomy" id="412133"/>
    <lineage>
        <taxon>Eukaryota</taxon>
        <taxon>Metamonada</taxon>
        <taxon>Parabasalia</taxon>
        <taxon>Trichomonadida</taxon>
        <taxon>Trichomonadidae</taxon>
        <taxon>Trichomonas</taxon>
    </lineage>
</organism>
<reference evidence="10" key="1">
    <citation type="submission" date="2006-10" db="EMBL/GenBank/DDBJ databases">
        <authorList>
            <person name="Amadeo P."/>
            <person name="Zhao Q."/>
            <person name="Wortman J."/>
            <person name="Fraser-Liggett C."/>
            <person name="Carlton J."/>
        </authorList>
    </citation>
    <scope>NUCLEOTIDE SEQUENCE</scope>
    <source>
        <strain evidence="10">G3</strain>
    </source>
</reference>
<accession>A2DQJ2</accession>
<comment type="subcellular location">
    <subcellularLocation>
        <location evidence="1">Membrane</location>
        <topology evidence="1">Single-pass membrane protein</topology>
    </subcellularLocation>
</comment>
<reference evidence="10" key="2">
    <citation type="journal article" date="2007" name="Science">
        <title>Draft genome sequence of the sexually transmitted pathogen Trichomonas vaginalis.</title>
        <authorList>
            <person name="Carlton J.M."/>
            <person name="Hirt R.P."/>
            <person name="Silva J.C."/>
            <person name="Delcher A.L."/>
            <person name="Schatz M."/>
            <person name="Zhao Q."/>
            <person name="Wortman J.R."/>
            <person name="Bidwell S.L."/>
            <person name="Alsmark U.C.M."/>
            <person name="Besteiro S."/>
            <person name="Sicheritz-Ponten T."/>
            <person name="Noel C.J."/>
            <person name="Dacks J.B."/>
            <person name="Foster P.G."/>
            <person name="Simillion C."/>
            <person name="Van de Peer Y."/>
            <person name="Miranda-Saavedra D."/>
            <person name="Barton G.J."/>
            <person name="Westrop G.D."/>
            <person name="Mueller S."/>
            <person name="Dessi D."/>
            <person name="Fiori P.L."/>
            <person name="Ren Q."/>
            <person name="Paulsen I."/>
            <person name="Zhang H."/>
            <person name="Bastida-Corcuera F.D."/>
            <person name="Simoes-Barbosa A."/>
            <person name="Brown M.T."/>
            <person name="Hayes R.D."/>
            <person name="Mukherjee M."/>
            <person name="Okumura C.Y."/>
            <person name="Schneider R."/>
            <person name="Smith A.J."/>
            <person name="Vanacova S."/>
            <person name="Villalvazo M."/>
            <person name="Haas B.J."/>
            <person name="Pertea M."/>
            <person name="Feldblyum T.V."/>
            <person name="Utterback T.R."/>
            <person name="Shu C.L."/>
            <person name="Osoegawa K."/>
            <person name="de Jong P.J."/>
            <person name="Hrdy I."/>
            <person name="Horvathova L."/>
            <person name="Zubacova Z."/>
            <person name="Dolezal P."/>
            <person name="Malik S.B."/>
            <person name="Logsdon J.M. Jr."/>
            <person name="Henze K."/>
            <person name="Gupta A."/>
            <person name="Wang C.C."/>
            <person name="Dunne R.L."/>
            <person name="Upcroft J.A."/>
            <person name="Upcroft P."/>
            <person name="White O."/>
            <person name="Salzberg S.L."/>
            <person name="Tang P."/>
            <person name="Chiu C.-H."/>
            <person name="Lee Y.-S."/>
            <person name="Embley T.M."/>
            <person name="Coombs G.H."/>
            <person name="Mottram J.C."/>
            <person name="Tachezy J."/>
            <person name="Fraser-Liggett C.M."/>
            <person name="Johnson P.J."/>
        </authorList>
    </citation>
    <scope>NUCLEOTIDE SEQUENCE [LARGE SCALE GENOMIC DNA]</scope>
    <source>
        <strain evidence="10">G3</strain>
    </source>
</reference>
<feature type="domain" description="Glycosyltransferase 61 catalytic" evidence="9">
    <location>
        <begin position="182"/>
        <end position="352"/>
    </location>
</feature>
<evidence type="ECO:0000256" key="1">
    <source>
        <dbReference type="ARBA" id="ARBA00004167"/>
    </source>
</evidence>
<keyword evidence="11" id="KW-1185">Reference proteome</keyword>
<evidence type="ECO:0000313" key="10">
    <source>
        <dbReference type="EMBL" id="EAY17276.1"/>
    </source>
</evidence>
<dbReference type="AlphaFoldDB" id="A2DQJ2"/>